<dbReference type="InterPro" id="IPR006626">
    <property type="entry name" value="PbH1"/>
</dbReference>
<accession>A0A6M1RE03</accession>
<dbReference type="SUPFAM" id="SSF51126">
    <property type="entry name" value="Pectin lyase-like"/>
    <property type="match status" value="1"/>
</dbReference>
<evidence type="ECO:0000313" key="6">
    <source>
        <dbReference type="EMBL" id="NGO38328.1"/>
    </source>
</evidence>
<evidence type="ECO:0000313" key="7">
    <source>
        <dbReference type="Proteomes" id="UP000477311"/>
    </source>
</evidence>
<dbReference type="EMBL" id="JAAKYA010000014">
    <property type="protein sequence ID" value="NGO38328.1"/>
    <property type="molecule type" value="Genomic_DNA"/>
</dbReference>
<keyword evidence="3 4" id="KW-0326">Glycosidase</keyword>
<comment type="caution">
    <text evidence="6">The sequence shown here is derived from an EMBL/GenBank/DDBJ whole genome shotgun (WGS) entry which is preliminary data.</text>
</comment>
<dbReference type="PANTHER" id="PTHR31339">
    <property type="entry name" value="PECTIN LYASE-RELATED"/>
    <property type="match status" value="1"/>
</dbReference>
<dbReference type="InterPro" id="IPR000743">
    <property type="entry name" value="Glyco_hydro_28"/>
</dbReference>
<dbReference type="InterPro" id="IPR024535">
    <property type="entry name" value="RHGA/B-epi-like_pectate_lyase"/>
</dbReference>
<name>A0A6M1RE03_9BACT</name>
<dbReference type="InterPro" id="IPR011050">
    <property type="entry name" value="Pectin_lyase_fold/virulence"/>
</dbReference>
<proteinExistence type="inferred from homology"/>
<dbReference type="PANTHER" id="PTHR31339:SF9">
    <property type="entry name" value="PLASMIN AND FIBRONECTIN-BINDING PROTEIN A"/>
    <property type="match status" value="1"/>
</dbReference>
<sequence length="461" mass="50834">MGLGMGLVLAGVWMGCQQPGVMPSGTESARPWREAAAIVSRVQPPRFPNRTFSITDYGAVADGRTDATEAIRRAIEACAAAGGGRVLVPPGEYLTGPIHLRSGVNLHVAEGAVLRFKTDPDAYLPLVLTRWEGMDCYNYSPLIYAHGQVNVAVTGRGVLDGQAGDDNWWAWKGPGRNRPAQGPNQVAARNRLVAQVAAGVPVEQRRYGPGCYLRPNFIQFYRCRNVWIEGVRIRRSPMWNIHPVLCTNVLVRGVEVISHGPNNDGCNPESCWDVVIEDCVFDTGDDCIAIKSGRNEDGRRLGIPSGNIVVRRCLMRDGHGGVVMGSEISGGCRNVFVEDCRMDSPKLDRVLRFKSNAVRGGVIENVWMRNVRVGRVADAVLQIDFLYEEGAKGPYRPAVRHVRMENVEVEQAARVLDIRTFEGAEIRDVRLVRCRVRGVTRPDRVDGGDVQLVDCEVERAR</sequence>
<keyword evidence="7" id="KW-1185">Reference proteome</keyword>
<evidence type="ECO:0000256" key="4">
    <source>
        <dbReference type="RuleBase" id="RU361169"/>
    </source>
</evidence>
<evidence type="ECO:0000256" key="1">
    <source>
        <dbReference type="ARBA" id="ARBA00008834"/>
    </source>
</evidence>
<dbReference type="PROSITE" id="PS00502">
    <property type="entry name" value="POLYGALACTURONASE"/>
    <property type="match status" value="1"/>
</dbReference>
<comment type="similarity">
    <text evidence="1 4">Belongs to the glycosyl hydrolase 28 family.</text>
</comment>
<dbReference type="Pfam" id="PF00295">
    <property type="entry name" value="Glyco_hydro_28"/>
    <property type="match status" value="1"/>
</dbReference>
<dbReference type="InterPro" id="IPR051801">
    <property type="entry name" value="GH28_Enzymes"/>
</dbReference>
<dbReference type="GO" id="GO:0005975">
    <property type="term" value="P:carbohydrate metabolic process"/>
    <property type="evidence" value="ECO:0007669"/>
    <property type="project" value="InterPro"/>
</dbReference>
<dbReference type="AlphaFoldDB" id="A0A6M1RE03"/>
<evidence type="ECO:0000259" key="5">
    <source>
        <dbReference type="Pfam" id="PF12708"/>
    </source>
</evidence>
<dbReference type="Gene3D" id="2.160.20.10">
    <property type="entry name" value="Single-stranded right-handed beta-helix, Pectin lyase-like"/>
    <property type="match status" value="1"/>
</dbReference>
<feature type="domain" description="Rhamnogalacturonase A/B/Epimerase-like pectate lyase" evidence="5">
    <location>
        <begin position="52"/>
        <end position="106"/>
    </location>
</feature>
<gene>
    <name evidence="6" type="ORF">G4L39_02810</name>
</gene>
<dbReference type="SMART" id="SM00710">
    <property type="entry name" value="PbH1"/>
    <property type="match status" value="3"/>
</dbReference>
<keyword evidence="2 4" id="KW-0378">Hydrolase</keyword>
<dbReference type="Proteomes" id="UP000477311">
    <property type="component" value="Unassembled WGS sequence"/>
</dbReference>
<protein>
    <submittedName>
        <fullName evidence="6">Glycoside hydrolase family 28 protein</fullName>
    </submittedName>
</protein>
<reference evidence="6 7" key="1">
    <citation type="submission" date="2020-02" db="EMBL/GenBank/DDBJ databases">
        <title>Draft genome sequence of Limisphaera ngatamarikiensis NGM72.4T, a thermophilic Verrucomicrobia grouped in subdivision 3.</title>
        <authorList>
            <person name="Carere C.R."/>
            <person name="Steen J."/>
            <person name="Hugenholtz P."/>
            <person name="Stott M.B."/>
        </authorList>
    </citation>
    <scope>NUCLEOTIDE SEQUENCE [LARGE SCALE GENOMIC DNA]</scope>
    <source>
        <strain evidence="6 7">NGM72.4</strain>
    </source>
</reference>
<dbReference type="InterPro" id="IPR012334">
    <property type="entry name" value="Pectin_lyas_fold"/>
</dbReference>
<evidence type="ECO:0000256" key="2">
    <source>
        <dbReference type="ARBA" id="ARBA00022801"/>
    </source>
</evidence>
<organism evidence="6 7">
    <name type="scientific">Limisphaera ngatamarikiensis</name>
    <dbReference type="NCBI Taxonomy" id="1324935"/>
    <lineage>
        <taxon>Bacteria</taxon>
        <taxon>Pseudomonadati</taxon>
        <taxon>Verrucomicrobiota</taxon>
        <taxon>Verrucomicrobiia</taxon>
        <taxon>Limisphaerales</taxon>
        <taxon>Limisphaeraceae</taxon>
        <taxon>Limisphaera</taxon>
    </lineage>
</organism>
<dbReference type="GO" id="GO:0004650">
    <property type="term" value="F:polygalacturonase activity"/>
    <property type="evidence" value="ECO:0007669"/>
    <property type="project" value="InterPro"/>
</dbReference>
<dbReference type="Pfam" id="PF12708">
    <property type="entry name" value="Pect-lyase_RHGA_epim"/>
    <property type="match status" value="1"/>
</dbReference>
<evidence type="ECO:0000256" key="3">
    <source>
        <dbReference type="ARBA" id="ARBA00023295"/>
    </source>
</evidence>